<accession>A0A6J4KLV4</accession>
<sequence>MYDNNNPIDGQFSSTPKNLSSKHLIEWCEGSAVNEAIARLNIESLTDKEFNERIRPKELIKTGGWWCRGVNWRTGVFMGTWYGQGKPDKAHHPEGSKECKYLTASGMEPDAIFLAMPDKGYWAKIHADLSIPRHWAEGVKKAGAGLSLGLAVIALTGVWNWGKGGKLATFVEEWAQPGTTHYIDFDSDYGAKPSCRAAIIKLAQLLIERGCTVHITCWDSNFKGLDDFIVGKGGDAFLQAVADATAFTEWEKQLKKNERKTNPSKTNNSILPPVRTQENVVCLSSSSSKNDYIPDTAPIAGQNFILKAEDALYSDGHYVSIGGLLYRFTGSYYKELNESSEKRRIGGWLKTYSEKVKGVWVKNRADTASVNAVFSWVVNQTAVDPLQVNPGGLNCSNGVVKIHSDGSHELVAHDPRNIYTYVGCKYDPHIHATDCDRLLECLEPSQREIFLRTAAAALNLKLVRSKLTGRGVKGLLCHGEGSNGKDTLRAVLAAVYGNGMTGKSLSDFKSYDTGRKFTLAGIEGSICNWASENTAKVDLDGIQSLKQFITGDPLDIERKGKDSYEYKSAAIFFANCNKLPSITGGTSAIDDRYGILRFDKTYARNAIAAEGQLEADPRFKDDEKFILEQVAPAMLNKLLERLPLLLSEGIDYKATKDAMQKAQEESRHLWQFAREVGLEVQSGGRVWVKDLWELLVDWYEGMGILDKEPDGKGKEKLIWHDLPNKYDAPVKSINQLSSRLSEIFPKIQVCRYLEREEIERRHQRYLLGVGFVQVSAKTAKTSEPSEPVYTARVSSEPESEPKNIGSNVGANAEISKTLTQRSIQSFGSDGSDDSQILLDFCNLFSKLSDANKQKLAELLTGVPCSDPLKAFRVGDKVAGNRQEDASYNWHGRIVDITTSITCKVDWQEREGMRGGRVISMLFCNLRKI</sequence>
<dbReference type="Pfam" id="PF12965">
    <property type="entry name" value="DUF3854"/>
    <property type="match status" value="1"/>
</dbReference>
<dbReference type="EMBL" id="CADCTZ010000099">
    <property type="protein sequence ID" value="CAA9309557.1"/>
    <property type="molecule type" value="Genomic_DNA"/>
</dbReference>
<dbReference type="SUPFAM" id="SSF52540">
    <property type="entry name" value="P-loop containing nucleoside triphosphate hydrolases"/>
    <property type="match status" value="1"/>
</dbReference>
<gene>
    <name evidence="4" type="ORF">AVDCRST_MAG84-681</name>
</gene>
<dbReference type="GO" id="GO:0005524">
    <property type="term" value="F:ATP binding"/>
    <property type="evidence" value="ECO:0007669"/>
    <property type="project" value="UniProtKB-KW"/>
</dbReference>
<dbReference type="PROSITE" id="PS51206">
    <property type="entry name" value="SF3_HELICASE_1"/>
    <property type="match status" value="1"/>
</dbReference>
<dbReference type="InterPro" id="IPR027417">
    <property type="entry name" value="P-loop_NTPase"/>
</dbReference>
<evidence type="ECO:0000256" key="1">
    <source>
        <dbReference type="ARBA" id="ARBA00022741"/>
    </source>
</evidence>
<dbReference type="Pfam" id="PF08706">
    <property type="entry name" value="D5_N"/>
    <property type="match status" value="1"/>
</dbReference>
<dbReference type="AlphaFoldDB" id="A0A6J4KLV4"/>
<dbReference type="InterPro" id="IPR024385">
    <property type="entry name" value="DUF3854"/>
</dbReference>
<evidence type="ECO:0000256" key="2">
    <source>
        <dbReference type="ARBA" id="ARBA00022840"/>
    </source>
</evidence>
<feature type="domain" description="SF3 helicase" evidence="3">
    <location>
        <begin position="445"/>
        <end position="628"/>
    </location>
</feature>
<evidence type="ECO:0000313" key="4">
    <source>
        <dbReference type="EMBL" id="CAA9309557.1"/>
    </source>
</evidence>
<reference evidence="4" key="1">
    <citation type="submission" date="2020-02" db="EMBL/GenBank/DDBJ databases">
        <authorList>
            <person name="Meier V. D."/>
        </authorList>
    </citation>
    <scope>NUCLEOTIDE SEQUENCE</scope>
    <source>
        <strain evidence="4">AVDCRST_MAG84</strain>
    </source>
</reference>
<organism evidence="4">
    <name type="scientific">uncultured Microcoleus sp</name>
    <dbReference type="NCBI Taxonomy" id="259945"/>
    <lineage>
        <taxon>Bacteria</taxon>
        <taxon>Bacillati</taxon>
        <taxon>Cyanobacteriota</taxon>
        <taxon>Cyanophyceae</taxon>
        <taxon>Oscillatoriophycideae</taxon>
        <taxon>Oscillatoriales</taxon>
        <taxon>Microcoleaceae</taxon>
        <taxon>Microcoleus</taxon>
        <taxon>environmental samples</taxon>
    </lineage>
</organism>
<dbReference type="InterPro" id="IPR045455">
    <property type="entry name" value="NrS-1_pol-like_helicase"/>
</dbReference>
<evidence type="ECO:0000259" key="3">
    <source>
        <dbReference type="PROSITE" id="PS51206"/>
    </source>
</evidence>
<dbReference type="Gene3D" id="3.40.50.300">
    <property type="entry name" value="P-loop containing nucleotide triphosphate hydrolases"/>
    <property type="match status" value="1"/>
</dbReference>
<dbReference type="InterPro" id="IPR014818">
    <property type="entry name" value="Phage/plasmid_primase_P4_C"/>
</dbReference>
<dbReference type="InterPro" id="IPR014015">
    <property type="entry name" value="Helicase_SF3_DNA-vir"/>
</dbReference>
<keyword evidence="1" id="KW-0547">Nucleotide-binding</keyword>
<keyword evidence="2" id="KW-0067">ATP-binding</keyword>
<proteinExistence type="predicted"/>
<name>A0A6J4KLV4_9CYAN</name>
<dbReference type="Pfam" id="PF19263">
    <property type="entry name" value="DUF5906"/>
    <property type="match status" value="1"/>
</dbReference>
<protein>
    <recommendedName>
        <fullName evidence="3">SF3 helicase domain-containing protein</fullName>
    </recommendedName>
</protein>